<evidence type="ECO:0000313" key="11">
    <source>
        <dbReference type="Proteomes" id="UP000325113"/>
    </source>
</evidence>
<dbReference type="Proteomes" id="UP000322899">
    <property type="component" value="Unassembled WGS sequence"/>
</dbReference>
<dbReference type="NCBIfam" id="TIGR00231">
    <property type="entry name" value="small_GTP"/>
    <property type="match status" value="1"/>
</dbReference>
<keyword evidence="9" id="KW-1185">Reference proteome</keyword>
<keyword evidence="2" id="KW-0342">GTP-binding</keyword>
<dbReference type="InterPro" id="IPR009000">
    <property type="entry name" value="Transl_B-barrel_sf"/>
</dbReference>
<keyword evidence="1" id="KW-0547">Nucleotide-binding</keyword>
<dbReference type="EMBL" id="VLTN01000009">
    <property type="protein sequence ID" value="KAA0154934.1"/>
    <property type="molecule type" value="Genomic_DNA"/>
</dbReference>
<dbReference type="Gene3D" id="2.40.50.250">
    <property type="entry name" value="bipa protein"/>
    <property type="match status" value="1"/>
</dbReference>
<dbReference type="Proteomes" id="UP000323011">
    <property type="component" value="Unassembled WGS sequence"/>
</dbReference>
<dbReference type="InterPro" id="IPR048876">
    <property type="entry name" value="BipA_C"/>
</dbReference>
<dbReference type="InterPro" id="IPR053905">
    <property type="entry name" value="EF-G-like_DII"/>
</dbReference>
<accession>A0A5A8DI75</accession>
<dbReference type="Pfam" id="PF22042">
    <property type="entry name" value="EF-G_D2"/>
    <property type="match status" value="1"/>
</dbReference>
<dbReference type="Proteomes" id="UP000325113">
    <property type="component" value="Unassembled WGS sequence"/>
</dbReference>
<evidence type="ECO:0000259" key="3">
    <source>
        <dbReference type="PROSITE" id="PS51722"/>
    </source>
</evidence>
<reference evidence="8 9" key="1">
    <citation type="submission" date="2019-07" db="EMBL/GenBank/DDBJ databases">
        <title>Genomes of Cafeteria roenbergensis.</title>
        <authorList>
            <person name="Fischer M.G."/>
            <person name="Hackl T."/>
            <person name="Roman M."/>
        </authorList>
    </citation>
    <scope>NUCLEOTIDE SEQUENCE [LARGE SCALE GENOMIC DNA]</scope>
    <source>
        <strain evidence="4 9">BVI</strain>
        <strain evidence="5 11">Cflag</strain>
        <strain evidence="7 8">E4-10P</strain>
        <strain evidence="6 10">RCC970-E3</strain>
    </source>
</reference>
<evidence type="ECO:0000256" key="2">
    <source>
        <dbReference type="ARBA" id="ARBA00023134"/>
    </source>
</evidence>
<dbReference type="Proteomes" id="UP000324907">
    <property type="component" value="Unassembled WGS sequence"/>
</dbReference>
<evidence type="ECO:0000313" key="10">
    <source>
        <dbReference type="Proteomes" id="UP000324907"/>
    </source>
</evidence>
<feature type="domain" description="Tr-type G" evidence="3">
    <location>
        <begin position="37"/>
        <end position="236"/>
    </location>
</feature>
<dbReference type="OMA" id="MSMLFTI"/>
<dbReference type="AlphaFoldDB" id="A0A5A8DI75"/>
<dbReference type="InterPro" id="IPR035651">
    <property type="entry name" value="BipA_V"/>
</dbReference>
<dbReference type="PRINTS" id="PR00315">
    <property type="entry name" value="ELONGATNFCT"/>
</dbReference>
<dbReference type="FunFam" id="3.30.70.240:FF:000002">
    <property type="entry name" value="GTP-binding protein TypA"/>
    <property type="match status" value="1"/>
</dbReference>
<evidence type="ECO:0000313" key="4">
    <source>
        <dbReference type="EMBL" id="KAA0154934.1"/>
    </source>
</evidence>
<dbReference type="GO" id="GO:1990904">
    <property type="term" value="C:ribonucleoprotein complex"/>
    <property type="evidence" value="ECO:0007669"/>
    <property type="project" value="TreeGrafter"/>
</dbReference>
<protein>
    <recommendedName>
        <fullName evidence="3">Tr-type G domain-containing protein</fullName>
    </recommendedName>
</protein>
<dbReference type="EMBL" id="VLTO01000013">
    <property type="protein sequence ID" value="KAA0175581.1"/>
    <property type="molecule type" value="Genomic_DNA"/>
</dbReference>
<dbReference type="InterPro" id="IPR035647">
    <property type="entry name" value="EFG_III/V"/>
</dbReference>
<dbReference type="Pfam" id="PF21018">
    <property type="entry name" value="BipA_C"/>
    <property type="match status" value="1"/>
</dbReference>
<dbReference type="SUPFAM" id="SSF54980">
    <property type="entry name" value="EF-G C-terminal domain-like"/>
    <property type="match status" value="2"/>
</dbReference>
<dbReference type="GO" id="GO:0005829">
    <property type="term" value="C:cytosol"/>
    <property type="evidence" value="ECO:0007669"/>
    <property type="project" value="TreeGrafter"/>
</dbReference>
<gene>
    <name evidence="7" type="ORF">FNF27_02991</name>
    <name evidence="6" type="ORF">FNF28_01615</name>
    <name evidence="4" type="ORF">FNF29_02078</name>
    <name evidence="5" type="ORF">FNF31_02108</name>
</gene>
<evidence type="ECO:0000313" key="8">
    <source>
        <dbReference type="Proteomes" id="UP000322899"/>
    </source>
</evidence>
<dbReference type="InterPro" id="IPR027417">
    <property type="entry name" value="P-loop_NTPase"/>
</dbReference>
<dbReference type="FunFam" id="2.40.50.250:FF:000001">
    <property type="entry name" value="GTP-binding protein TypA"/>
    <property type="match status" value="1"/>
</dbReference>
<dbReference type="InterPro" id="IPR000795">
    <property type="entry name" value="T_Tr_GTP-bd_dom"/>
</dbReference>
<dbReference type="PROSITE" id="PS51722">
    <property type="entry name" value="G_TR_2"/>
    <property type="match status" value="1"/>
</dbReference>
<dbReference type="CDD" id="cd03710">
    <property type="entry name" value="BipA_TypA_C"/>
    <property type="match status" value="1"/>
</dbReference>
<dbReference type="PANTHER" id="PTHR42908">
    <property type="entry name" value="TRANSLATION ELONGATION FACTOR-RELATED"/>
    <property type="match status" value="1"/>
</dbReference>
<dbReference type="EMBL" id="VLTL01000015">
    <property type="protein sequence ID" value="KAA0170194.1"/>
    <property type="molecule type" value="Genomic_DNA"/>
</dbReference>
<dbReference type="Gene3D" id="3.30.70.240">
    <property type="match status" value="1"/>
</dbReference>
<evidence type="ECO:0000313" key="7">
    <source>
        <dbReference type="EMBL" id="KAA0175581.1"/>
    </source>
</evidence>
<evidence type="ECO:0000313" key="6">
    <source>
        <dbReference type="EMBL" id="KAA0170194.1"/>
    </source>
</evidence>
<dbReference type="Pfam" id="PF00679">
    <property type="entry name" value="EFG_C"/>
    <property type="match status" value="1"/>
</dbReference>
<evidence type="ECO:0000313" key="5">
    <source>
        <dbReference type="EMBL" id="KAA0165095.1"/>
    </source>
</evidence>
<sequence length="653" mass="71188">MASTVRQHLGFGVRCKTGAVAEDMIGSCASEWKPTDRKVRNVAVIAHVDHGKTSLVDCLLQASGEFGDMELGDRVMDSDQIEMERGITILSKCTSFSWGEGDDKVLFNIVDTPGHADFGGEVERVLHMVDAVMLVVCAREGPMPQTRFVLSKALAKGLSPLVVFNKADREDARLGEVEDEVLDLLISLDAQEHQLDHPTWYTSAKDGWATEDIELTSRTSMAPLLDALRAHVPPPKVIGNTDTEPFRMLVSQISVDPYVGKLALGRIASGRLQPGDSVRSISLGGEILEEGTITKLMARRGTGAVEITEAQAGDIVEVAGLSTPDPTYTVCATNDKCTRPLFADPIDPPTLSMAFAVNDSPLAGREGTKLTSAQLQKRLYQEAIVNVAIDVEQAPPMEGMSEAVAVSGRGELQLAVLIENLRREGFELSIGPPRVVFRTNEQGKREEPYEELRLDVPEECTGSLIESLARRKGDLREFVTGSDGMARLFFHAPSRSLLGFQSEFKTETKGRGVMNRLFDGYGPYNTEASRTRKGALVSSATGTTSAYSLEGIEARGTLFIGPQTAVYAGMVIGEHVRDLDLEVNPVKAKKLTNMRASGTDEAIKLQPPRLLTLEDALTWIGDDELLEVTPSHIRCRKQILDSGLRKVSERGRR</sequence>
<dbReference type="InterPro" id="IPR042116">
    <property type="entry name" value="TypA/BipA_C"/>
</dbReference>
<evidence type="ECO:0000313" key="9">
    <source>
        <dbReference type="Proteomes" id="UP000323011"/>
    </source>
</evidence>
<dbReference type="EMBL" id="VLTM01000014">
    <property type="protein sequence ID" value="KAA0165095.1"/>
    <property type="molecule type" value="Genomic_DNA"/>
</dbReference>
<dbReference type="Gene3D" id="3.40.50.300">
    <property type="entry name" value="P-loop containing nucleotide triphosphate hydrolases"/>
    <property type="match status" value="1"/>
</dbReference>
<evidence type="ECO:0000256" key="1">
    <source>
        <dbReference type="ARBA" id="ARBA00022741"/>
    </source>
</evidence>
<dbReference type="InterPro" id="IPR005225">
    <property type="entry name" value="Small_GTP-bd"/>
</dbReference>
<dbReference type="InterPro" id="IPR047041">
    <property type="entry name" value="BipA_GTP-bd_dom"/>
</dbReference>
<name>A0A5A8DI75_CAFRO</name>
<dbReference type="Gene3D" id="3.30.70.870">
    <property type="entry name" value="Elongation Factor G (Translational Gtpase), domain 3"/>
    <property type="match status" value="1"/>
</dbReference>
<dbReference type="SUPFAM" id="SSF50447">
    <property type="entry name" value="Translation proteins"/>
    <property type="match status" value="1"/>
</dbReference>
<dbReference type="GO" id="GO:0003924">
    <property type="term" value="F:GTPase activity"/>
    <property type="evidence" value="ECO:0007669"/>
    <property type="project" value="InterPro"/>
</dbReference>
<dbReference type="Gene3D" id="2.40.30.10">
    <property type="entry name" value="Translation factors"/>
    <property type="match status" value="1"/>
</dbReference>
<dbReference type="CDD" id="cd01891">
    <property type="entry name" value="TypA_BipA"/>
    <property type="match status" value="1"/>
</dbReference>
<dbReference type="OrthoDB" id="364892at2759"/>
<dbReference type="SUPFAM" id="SSF52540">
    <property type="entry name" value="P-loop containing nucleoside triphosphate hydrolases"/>
    <property type="match status" value="1"/>
</dbReference>
<organism evidence="5 11">
    <name type="scientific">Cafeteria roenbergensis</name>
    <name type="common">Marine flagellate</name>
    <dbReference type="NCBI Taxonomy" id="33653"/>
    <lineage>
        <taxon>Eukaryota</taxon>
        <taxon>Sar</taxon>
        <taxon>Stramenopiles</taxon>
        <taxon>Bigyra</taxon>
        <taxon>Opalozoa</taxon>
        <taxon>Bicosoecida</taxon>
        <taxon>Cafeteriaceae</taxon>
        <taxon>Cafeteria</taxon>
    </lineage>
</organism>
<dbReference type="Pfam" id="PF00009">
    <property type="entry name" value="GTP_EFTU"/>
    <property type="match status" value="1"/>
</dbReference>
<dbReference type="InterPro" id="IPR000640">
    <property type="entry name" value="EFG_V-like"/>
</dbReference>
<dbReference type="PANTHER" id="PTHR42908:SF8">
    <property type="entry name" value="TR-TYPE G DOMAIN-CONTAINING PROTEIN"/>
    <property type="match status" value="1"/>
</dbReference>
<comment type="caution">
    <text evidence="5">The sequence shown here is derived from an EMBL/GenBank/DDBJ whole genome shotgun (WGS) entry which is preliminary data.</text>
</comment>
<dbReference type="CDD" id="cd03691">
    <property type="entry name" value="BipA_TypA_II"/>
    <property type="match status" value="1"/>
</dbReference>
<proteinExistence type="predicted"/>
<dbReference type="InterPro" id="IPR047042">
    <property type="entry name" value="BipA_II"/>
</dbReference>
<dbReference type="GO" id="GO:0005525">
    <property type="term" value="F:GTP binding"/>
    <property type="evidence" value="ECO:0007669"/>
    <property type="project" value="UniProtKB-KW"/>
</dbReference>